<proteinExistence type="predicted"/>
<evidence type="ECO:0000313" key="1">
    <source>
        <dbReference type="EMBL" id="HAN26575.1"/>
    </source>
</evidence>
<sequence length="77" mass="8025">MSSYRAPIEDMTFLIDELLDVGQVLGALPAFEDLGVGAELSTALLDEGARLAGDVLAPLRRVGDEHPATCADGAITL</sequence>
<feature type="non-terminal residue" evidence="1">
    <location>
        <position position="77"/>
    </location>
</feature>
<organism evidence="1 2">
    <name type="scientific">Haliea salexigens</name>
    <dbReference type="NCBI Taxonomy" id="287487"/>
    <lineage>
        <taxon>Bacteria</taxon>
        <taxon>Pseudomonadati</taxon>
        <taxon>Pseudomonadota</taxon>
        <taxon>Gammaproteobacteria</taxon>
        <taxon>Cellvibrionales</taxon>
        <taxon>Halieaceae</taxon>
        <taxon>Haliea</taxon>
    </lineage>
</organism>
<evidence type="ECO:0000313" key="2">
    <source>
        <dbReference type="Proteomes" id="UP000259273"/>
    </source>
</evidence>
<name>A0A3C1KIY7_9GAMM</name>
<dbReference type="EMBL" id="DMND01000045">
    <property type="protein sequence ID" value="HAN26575.1"/>
    <property type="molecule type" value="Genomic_DNA"/>
</dbReference>
<dbReference type="AlphaFoldDB" id="A0A3C1KIY7"/>
<reference evidence="1 2" key="1">
    <citation type="journal article" date="2018" name="Nat. Biotechnol.">
        <title>A standardized bacterial taxonomy based on genome phylogeny substantially revises the tree of life.</title>
        <authorList>
            <person name="Parks D.H."/>
            <person name="Chuvochina M."/>
            <person name="Waite D.W."/>
            <person name="Rinke C."/>
            <person name="Skarshewski A."/>
            <person name="Chaumeil P.A."/>
            <person name="Hugenholtz P."/>
        </authorList>
    </citation>
    <scope>NUCLEOTIDE SEQUENCE [LARGE SCALE GENOMIC DNA]</scope>
    <source>
        <strain evidence="1">UBA9158</strain>
    </source>
</reference>
<protein>
    <submittedName>
        <fullName evidence="1">Acyl-CoA dehydrogenase</fullName>
    </submittedName>
</protein>
<comment type="caution">
    <text evidence="1">The sequence shown here is derived from an EMBL/GenBank/DDBJ whole genome shotgun (WGS) entry which is preliminary data.</text>
</comment>
<accession>A0A3C1KIY7</accession>
<gene>
    <name evidence="1" type="ORF">DCP75_02400</name>
</gene>
<dbReference type="Proteomes" id="UP000259273">
    <property type="component" value="Unassembled WGS sequence"/>
</dbReference>